<evidence type="ECO:0000256" key="2">
    <source>
        <dbReference type="ARBA" id="ARBA00022741"/>
    </source>
</evidence>
<keyword evidence="2" id="KW-0547">Nucleotide-binding</keyword>
<proteinExistence type="predicted"/>
<comment type="caution">
    <text evidence="5">The sequence shown here is derived from an EMBL/GenBank/DDBJ whole genome shotgun (WGS) entry which is preliminary data.</text>
</comment>
<keyword evidence="6" id="KW-1185">Reference proteome</keyword>
<dbReference type="SMART" id="SM00382">
    <property type="entry name" value="AAA"/>
    <property type="match status" value="1"/>
</dbReference>
<organism evidence="5 6">
    <name type="scientific">Xanthobacter aminoxidans</name>
    <dbReference type="NCBI Taxonomy" id="186280"/>
    <lineage>
        <taxon>Bacteria</taxon>
        <taxon>Pseudomonadati</taxon>
        <taxon>Pseudomonadota</taxon>
        <taxon>Alphaproteobacteria</taxon>
        <taxon>Hyphomicrobiales</taxon>
        <taxon>Xanthobacteraceae</taxon>
        <taxon>Xanthobacter</taxon>
    </lineage>
</organism>
<dbReference type="PANTHER" id="PTHR45772">
    <property type="entry name" value="CONSERVED COMPONENT OF ABC TRANSPORTER FOR NATURAL AMINO ACIDS-RELATED"/>
    <property type="match status" value="1"/>
</dbReference>
<evidence type="ECO:0000256" key="1">
    <source>
        <dbReference type="ARBA" id="ARBA00022448"/>
    </source>
</evidence>
<dbReference type="InterPro" id="IPR032823">
    <property type="entry name" value="BCA_ABC_TP_C"/>
</dbReference>
<accession>A0ABW6ZNK3</accession>
<dbReference type="PROSITE" id="PS50893">
    <property type="entry name" value="ABC_TRANSPORTER_2"/>
    <property type="match status" value="1"/>
</dbReference>
<dbReference type="Pfam" id="PF00005">
    <property type="entry name" value="ABC_tran"/>
    <property type="match status" value="1"/>
</dbReference>
<dbReference type="Proteomes" id="UP001604043">
    <property type="component" value="Unassembled WGS sequence"/>
</dbReference>
<sequence>MTSKTHLLDVSGIGISFGGLRAVDEVSFKVGAGEVFSIIGPNGAGKTTLFNLVTGIYRPSRGSVRLDGADITAVPPHRRVRSGMARTFQNLQIFFRMTAVENVMVGCALSERTSFLADMLGLPSVFRQNRVTREKALALLERVGLADIADAPAGALPYGALKRLEIARALAADPKILLLDEPAAGCNAVETEAIDHLIAAVAKSGVAVVLIEHDMKLVMKISDRVLVLAQGRPLAEGPPRAVRENPQVIAAYLGDIGSREADRAHG</sequence>
<evidence type="ECO:0000259" key="4">
    <source>
        <dbReference type="PROSITE" id="PS50893"/>
    </source>
</evidence>
<keyword evidence="1" id="KW-0813">Transport</keyword>
<dbReference type="CDD" id="cd03219">
    <property type="entry name" value="ABC_Mj1267_LivG_branched"/>
    <property type="match status" value="1"/>
</dbReference>
<dbReference type="RefSeq" id="WP_394007163.1">
    <property type="nucleotide sequence ID" value="NZ_JBAFUR010000006.1"/>
</dbReference>
<name>A0ABW6ZNK3_9HYPH</name>
<dbReference type="GO" id="GO:0005524">
    <property type="term" value="F:ATP binding"/>
    <property type="evidence" value="ECO:0007669"/>
    <property type="project" value="UniProtKB-KW"/>
</dbReference>
<evidence type="ECO:0000256" key="3">
    <source>
        <dbReference type="ARBA" id="ARBA00022840"/>
    </source>
</evidence>
<evidence type="ECO:0000313" key="6">
    <source>
        <dbReference type="Proteomes" id="UP001604043"/>
    </source>
</evidence>
<reference evidence="5 6" key="1">
    <citation type="submission" date="2024-02" db="EMBL/GenBank/DDBJ databases">
        <title>Expansion and revision of Xanthobacter and proposal of Roseixanthobacter gen. nov.</title>
        <authorList>
            <person name="Soltysiak M.P.M."/>
            <person name="Jalihal A."/>
            <person name="Ory A."/>
            <person name="Chrisophersen C."/>
            <person name="Lee A.D."/>
            <person name="Boulton J."/>
            <person name="Springer M."/>
        </authorList>
    </citation>
    <scope>NUCLEOTIDE SEQUENCE [LARGE SCALE GENOMIC DNA]</scope>
    <source>
        <strain evidence="5 6">CB5</strain>
    </source>
</reference>
<dbReference type="InterPro" id="IPR027417">
    <property type="entry name" value="P-loop_NTPase"/>
</dbReference>
<dbReference type="InterPro" id="IPR051120">
    <property type="entry name" value="ABC_AA/LPS_Transport"/>
</dbReference>
<feature type="domain" description="ABC transporter" evidence="4">
    <location>
        <begin position="5"/>
        <end position="255"/>
    </location>
</feature>
<dbReference type="SUPFAM" id="SSF52540">
    <property type="entry name" value="P-loop containing nucleoside triphosphate hydrolases"/>
    <property type="match status" value="1"/>
</dbReference>
<dbReference type="Pfam" id="PF12399">
    <property type="entry name" value="BCA_ABC_TP_C"/>
    <property type="match status" value="1"/>
</dbReference>
<dbReference type="Gene3D" id="3.40.50.300">
    <property type="entry name" value="P-loop containing nucleotide triphosphate hydrolases"/>
    <property type="match status" value="1"/>
</dbReference>
<keyword evidence="3 5" id="KW-0067">ATP-binding</keyword>
<dbReference type="EMBL" id="JBAFUR010000006">
    <property type="protein sequence ID" value="MFG1254608.1"/>
    <property type="molecule type" value="Genomic_DNA"/>
</dbReference>
<dbReference type="InterPro" id="IPR003593">
    <property type="entry name" value="AAA+_ATPase"/>
</dbReference>
<evidence type="ECO:0000313" key="5">
    <source>
        <dbReference type="EMBL" id="MFG1254608.1"/>
    </source>
</evidence>
<dbReference type="PANTHER" id="PTHR45772:SF7">
    <property type="entry name" value="AMINO ACID ABC TRANSPORTER ATP-BINDING PROTEIN"/>
    <property type="match status" value="1"/>
</dbReference>
<protein>
    <submittedName>
        <fullName evidence="5">ABC transporter ATP-binding protein</fullName>
    </submittedName>
</protein>
<gene>
    <name evidence="5" type="ORF">V5F30_20510</name>
</gene>
<dbReference type="InterPro" id="IPR003439">
    <property type="entry name" value="ABC_transporter-like_ATP-bd"/>
</dbReference>